<reference evidence="2 3" key="1">
    <citation type="submission" date="2019-07" db="EMBL/GenBank/DDBJ databases">
        <title>Whole genome shotgun sequence of Skermanella aerolata NBRC 106429.</title>
        <authorList>
            <person name="Hosoyama A."/>
            <person name="Uohara A."/>
            <person name="Ohji S."/>
            <person name="Ichikawa N."/>
        </authorList>
    </citation>
    <scope>NUCLEOTIDE SEQUENCE [LARGE SCALE GENOMIC DNA]</scope>
    <source>
        <strain evidence="2 3">NBRC 106429</strain>
    </source>
</reference>
<keyword evidence="3" id="KW-1185">Reference proteome</keyword>
<evidence type="ECO:0000256" key="1">
    <source>
        <dbReference type="SAM" id="Phobius"/>
    </source>
</evidence>
<comment type="caution">
    <text evidence="2">The sequence shown here is derived from an EMBL/GenBank/DDBJ whole genome shotgun (WGS) entry which is preliminary data.</text>
</comment>
<organism evidence="2 3">
    <name type="scientific">Skermanella aerolata</name>
    <dbReference type="NCBI Taxonomy" id="393310"/>
    <lineage>
        <taxon>Bacteria</taxon>
        <taxon>Pseudomonadati</taxon>
        <taxon>Pseudomonadota</taxon>
        <taxon>Alphaproteobacteria</taxon>
        <taxon>Rhodospirillales</taxon>
        <taxon>Azospirillaceae</taxon>
        <taxon>Skermanella</taxon>
    </lineage>
</organism>
<accession>A0A512E528</accession>
<keyword evidence="1" id="KW-1133">Transmembrane helix</keyword>
<name>A0A512E528_9PROT</name>
<dbReference type="AlphaFoldDB" id="A0A512E528"/>
<evidence type="ECO:0000313" key="2">
    <source>
        <dbReference type="EMBL" id="GEO43590.1"/>
    </source>
</evidence>
<dbReference type="Proteomes" id="UP000321523">
    <property type="component" value="Unassembled WGS sequence"/>
</dbReference>
<sequence>MMTDLNVTSLVGLLARYDPSAIDRLRARFPEAASVFEPGKRLGGTDEKIHAALEGLADEALRVARDRAETAARFLDRRLRRSRLTRLAANLVGGIAAAGVIGAVIVEQRFVALLTAGITLASSSLALVADYLGGAIGGTGGLHALHSRAATALTSVAVLDGEFRLLPFAPVTPDERLALVRRANVLAAEVRQIEFEAGAAR</sequence>
<gene>
    <name evidence="2" type="ORF">SAE02_77380</name>
</gene>
<evidence type="ECO:0000313" key="3">
    <source>
        <dbReference type="Proteomes" id="UP000321523"/>
    </source>
</evidence>
<keyword evidence="1" id="KW-0472">Membrane</keyword>
<feature type="transmembrane region" description="Helical" evidence="1">
    <location>
        <begin position="87"/>
        <end position="106"/>
    </location>
</feature>
<proteinExistence type="predicted"/>
<protein>
    <submittedName>
        <fullName evidence="2">Uncharacterized protein</fullName>
    </submittedName>
</protein>
<keyword evidence="1" id="KW-0812">Transmembrane</keyword>
<dbReference type="RefSeq" id="WP_044437820.1">
    <property type="nucleotide sequence ID" value="NZ_BJYZ01000104.1"/>
</dbReference>
<feature type="transmembrane region" description="Helical" evidence="1">
    <location>
        <begin position="112"/>
        <end position="132"/>
    </location>
</feature>
<dbReference type="EMBL" id="BJYZ01000104">
    <property type="protein sequence ID" value="GEO43590.1"/>
    <property type="molecule type" value="Genomic_DNA"/>
</dbReference>